<dbReference type="KEGG" id="vvy:VV3128"/>
<proteinExistence type="predicted"/>
<accession>Q7MGU8</accession>
<dbReference type="AlphaFoldDB" id="Q7MGU8"/>
<evidence type="ECO:0000313" key="2">
    <source>
        <dbReference type="EMBL" id="BAC95892.1"/>
    </source>
</evidence>
<keyword evidence="1" id="KW-0472">Membrane</keyword>
<feature type="transmembrane region" description="Helical" evidence="1">
    <location>
        <begin position="34"/>
        <end position="56"/>
    </location>
</feature>
<keyword evidence="1" id="KW-0812">Transmembrane</keyword>
<dbReference type="Proteomes" id="UP000002675">
    <property type="component" value="Chromosome I"/>
</dbReference>
<evidence type="ECO:0000256" key="1">
    <source>
        <dbReference type="SAM" id="Phobius"/>
    </source>
</evidence>
<organism evidence="2 3">
    <name type="scientific">Vibrio vulnificus (strain YJ016)</name>
    <dbReference type="NCBI Taxonomy" id="196600"/>
    <lineage>
        <taxon>Bacteria</taxon>
        <taxon>Pseudomonadati</taxon>
        <taxon>Pseudomonadota</taxon>
        <taxon>Gammaproteobacteria</taxon>
        <taxon>Vibrionales</taxon>
        <taxon>Vibrionaceae</taxon>
        <taxon>Vibrio</taxon>
    </lineage>
</organism>
<reference evidence="2 3" key="1">
    <citation type="journal article" date="2003" name="Genome Res.">
        <title>Comparative genome analysis of Vibrio vulnificus, a marine pathogen.</title>
        <authorList>
            <person name="Chen C.Y."/>
            <person name="Wu K.M."/>
            <person name="Chang Y.C."/>
            <person name="Chang C.H."/>
            <person name="Tsai H.C."/>
            <person name="Liao T.L."/>
            <person name="Liu Y.M."/>
            <person name="Chen H.J."/>
            <person name="Shen A.B."/>
            <person name="Li J.C."/>
            <person name="Su T.L."/>
            <person name="Shao C.P."/>
            <person name="Lee C.T."/>
            <person name="Hor L.I."/>
            <person name="Tsai S.F."/>
        </authorList>
    </citation>
    <scope>NUCLEOTIDE SEQUENCE [LARGE SCALE GENOMIC DNA]</scope>
    <source>
        <strain evidence="2 3">YJ016</strain>
    </source>
</reference>
<name>Q7MGU8_VIBVY</name>
<dbReference type="EMBL" id="BA000037">
    <property type="protein sequence ID" value="BAC95892.1"/>
    <property type="molecule type" value="Genomic_DNA"/>
</dbReference>
<sequence>MSQVRLDKFSDMKVNMLYPGKYERHKYLYSRSRFMLNDVLTILGSKMLGVFIVEILTASKKNSPF</sequence>
<protein>
    <submittedName>
        <fullName evidence="2">Uncharacterized protein</fullName>
    </submittedName>
</protein>
<keyword evidence="1" id="KW-1133">Transmembrane helix</keyword>
<evidence type="ECO:0000313" key="3">
    <source>
        <dbReference type="Proteomes" id="UP000002675"/>
    </source>
</evidence>
<gene>
    <name evidence="2" type="ordered locus">VV3128</name>
</gene>
<dbReference type="HOGENOM" id="CLU_2848719_0_0_6"/>